<dbReference type="Proteomes" id="UP000708208">
    <property type="component" value="Unassembled WGS sequence"/>
</dbReference>
<gene>
    <name evidence="1" type="ORF">AFUS01_LOCUS24312</name>
</gene>
<evidence type="ECO:0000313" key="1">
    <source>
        <dbReference type="EMBL" id="CAG7785702.1"/>
    </source>
</evidence>
<evidence type="ECO:0000313" key="2">
    <source>
        <dbReference type="Proteomes" id="UP000708208"/>
    </source>
</evidence>
<comment type="caution">
    <text evidence="1">The sequence shown here is derived from an EMBL/GenBank/DDBJ whole genome shotgun (WGS) entry which is preliminary data.</text>
</comment>
<protein>
    <submittedName>
        <fullName evidence="1">Uncharacterized protein</fullName>
    </submittedName>
</protein>
<reference evidence="1" key="1">
    <citation type="submission" date="2021-06" db="EMBL/GenBank/DDBJ databases">
        <authorList>
            <person name="Hodson N. C."/>
            <person name="Mongue J. A."/>
            <person name="Jaron S. K."/>
        </authorList>
    </citation>
    <scope>NUCLEOTIDE SEQUENCE</scope>
</reference>
<dbReference type="AlphaFoldDB" id="A0A8J2KIP7"/>
<accession>A0A8J2KIP7</accession>
<keyword evidence="2" id="KW-1185">Reference proteome</keyword>
<dbReference type="EMBL" id="CAJVCH010301585">
    <property type="protein sequence ID" value="CAG7785702.1"/>
    <property type="molecule type" value="Genomic_DNA"/>
</dbReference>
<name>A0A8J2KIP7_9HEXA</name>
<proteinExistence type="predicted"/>
<organism evidence="1 2">
    <name type="scientific">Allacma fusca</name>
    <dbReference type="NCBI Taxonomy" id="39272"/>
    <lineage>
        <taxon>Eukaryota</taxon>
        <taxon>Metazoa</taxon>
        <taxon>Ecdysozoa</taxon>
        <taxon>Arthropoda</taxon>
        <taxon>Hexapoda</taxon>
        <taxon>Collembola</taxon>
        <taxon>Symphypleona</taxon>
        <taxon>Sminthuridae</taxon>
        <taxon>Allacma</taxon>
    </lineage>
</organism>
<sequence>MDLSAPNNFCGLFTSWLITDLQCALYIHGRLGGSYLVKPG</sequence>
<feature type="non-terminal residue" evidence="1">
    <location>
        <position position="1"/>
    </location>
</feature>